<sequence>MTKIKAMVFDVYGTLFDVHTVQDACEQHFPEKGQSISSVWRSKQLEYAFLRQLMGQYEPFTQVTKDALHYSLEKHACRYSDEIIQDLMQAYNQLQPYEETKQVLHHFQNRKLAVFSNGPHTMLEPLLQHAGLAEYFDAVVSVDEIKEYKPTTAAYAYVLKQLGVKRNEVLFLSSNGWDINGAANFGFHTAWINRNNLPADKLGQELDKIYHDLNGLKGDW</sequence>
<dbReference type="EMBL" id="OBEK01000004">
    <property type="protein sequence ID" value="SNZ15338.1"/>
    <property type="molecule type" value="Genomic_DNA"/>
</dbReference>
<dbReference type="SFLD" id="SFLDS00003">
    <property type="entry name" value="Haloacid_Dehalogenase"/>
    <property type="match status" value="1"/>
</dbReference>
<dbReference type="OrthoDB" id="264363at2"/>
<evidence type="ECO:0000256" key="1">
    <source>
        <dbReference type="ARBA" id="ARBA00008106"/>
    </source>
</evidence>
<name>A0A285P1L1_9BACI</name>
<dbReference type="SUPFAM" id="SSF56784">
    <property type="entry name" value="HAD-like"/>
    <property type="match status" value="1"/>
</dbReference>
<dbReference type="SFLD" id="SFLDF00045">
    <property type="entry name" value="2-haloacid_dehalogenase"/>
    <property type="match status" value="1"/>
</dbReference>
<dbReference type="InterPro" id="IPR006439">
    <property type="entry name" value="HAD-SF_hydro_IA"/>
</dbReference>
<dbReference type="InterPro" id="IPR006328">
    <property type="entry name" value="2-HAD"/>
</dbReference>
<dbReference type="CDD" id="cd02588">
    <property type="entry name" value="HAD_L2-DEX"/>
    <property type="match status" value="1"/>
</dbReference>
<dbReference type="Pfam" id="PF00702">
    <property type="entry name" value="Hydrolase"/>
    <property type="match status" value="1"/>
</dbReference>
<dbReference type="Gene3D" id="1.10.150.240">
    <property type="entry name" value="Putative phosphatase, domain 2"/>
    <property type="match status" value="1"/>
</dbReference>
<dbReference type="NCBIfam" id="TIGR01428">
    <property type="entry name" value="HAD_type_II"/>
    <property type="match status" value="1"/>
</dbReference>
<gene>
    <name evidence="3" type="ORF">SAMN05421503_2608</name>
</gene>
<dbReference type="Gene3D" id="3.40.50.1000">
    <property type="entry name" value="HAD superfamily/HAD-like"/>
    <property type="match status" value="1"/>
</dbReference>
<reference evidence="4" key="1">
    <citation type="submission" date="2017-09" db="EMBL/GenBank/DDBJ databases">
        <authorList>
            <person name="Varghese N."/>
            <person name="Submissions S."/>
        </authorList>
    </citation>
    <scope>NUCLEOTIDE SEQUENCE [LARGE SCALE GENOMIC DNA]</scope>
    <source>
        <strain evidence="4">CGMCC 1.8913</strain>
    </source>
</reference>
<dbReference type="InterPro" id="IPR051540">
    <property type="entry name" value="S-2-haloacid_dehalogenase"/>
</dbReference>
<evidence type="ECO:0000313" key="4">
    <source>
        <dbReference type="Proteomes" id="UP000219356"/>
    </source>
</evidence>
<accession>A0A285P1L1</accession>
<dbReference type="GO" id="GO:0019120">
    <property type="term" value="F:hydrolase activity, acting on acid halide bonds, in C-halide compounds"/>
    <property type="evidence" value="ECO:0007669"/>
    <property type="project" value="InterPro"/>
</dbReference>
<organism evidence="3 4">
    <name type="scientific">Terribacillus aidingensis</name>
    <dbReference type="NCBI Taxonomy" id="586416"/>
    <lineage>
        <taxon>Bacteria</taxon>
        <taxon>Bacillati</taxon>
        <taxon>Bacillota</taxon>
        <taxon>Bacilli</taxon>
        <taxon>Bacillales</taxon>
        <taxon>Bacillaceae</taxon>
        <taxon>Terribacillus</taxon>
    </lineage>
</organism>
<protein>
    <submittedName>
        <fullName evidence="3">2-haloacid dehalogenase</fullName>
    </submittedName>
</protein>
<keyword evidence="4" id="KW-1185">Reference proteome</keyword>
<dbReference type="InterPro" id="IPR023198">
    <property type="entry name" value="PGP-like_dom2"/>
</dbReference>
<dbReference type="PANTHER" id="PTHR43316">
    <property type="entry name" value="HYDROLASE, HALOACID DELAHOGENASE-RELATED"/>
    <property type="match status" value="1"/>
</dbReference>
<proteinExistence type="inferred from homology"/>
<dbReference type="RefSeq" id="WP_097042764.1">
    <property type="nucleotide sequence ID" value="NZ_OBEK01000004.1"/>
</dbReference>
<dbReference type="SFLD" id="SFLDG01129">
    <property type="entry name" value="C1.5:_HAD__Beta-PGM__Phosphata"/>
    <property type="match status" value="1"/>
</dbReference>
<dbReference type="NCBIfam" id="TIGR01549">
    <property type="entry name" value="HAD-SF-IA-v1"/>
    <property type="match status" value="1"/>
</dbReference>
<comment type="similarity">
    <text evidence="1">Belongs to the HAD-like hydrolase superfamily. S-2-haloalkanoic acid dehalogenase family.</text>
</comment>
<dbReference type="NCBIfam" id="TIGR01509">
    <property type="entry name" value="HAD-SF-IA-v3"/>
    <property type="match status" value="1"/>
</dbReference>
<keyword evidence="2" id="KW-0378">Hydrolase</keyword>
<dbReference type="InterPro" id="IPR036412">
    <property type="entry name" value="HAD-like_sf"/>
</dbReference>
<dbReference type="PRINTS" id="PR00413">
    <property type="entry name" value="HADHALOGNASE"/>
</dbReference>
<dbReference type="PANTHER" id="PTHR43316:SF3">
    <property type="entry name" value="HALOACID DEHALOGENASE, TYPE II (AFU_ORTHOLOGUE AFUA_2G07750)-RELATED"/>
    <property type="match status" value="1"/>
</dbReference>
<dbReference type="InterPro" id="IPR023214">
    <property type="entry name" value="HAD_sf"/>
</dbReference>
<evidence type="ECO:0000256" key="2">
    <source>
        <dbReference type="ARBA" id="ARBA00022801"/>
    </source>
</evidence>
<evidence type="ECO:0000313" key="3">
    <source>
        <dbReference type="EMBL" id="SNZ15338.1"/>
    </source>
</evidence>
<dbReference type="AlphaFoldDB" id="A0A285P1L1"/>
<dbReference type="Proteomes" id="UP000219356">
    <property type="component" value="Unassembled WGS sequence"/>
</dbReference>
<dbReference type="NCBIfam" id="TIGR01493">
    <property type="entry name" value="HAD-SF-IA-v2"/>
    <property type="match status" value="1"/>
</dbReference>
<dbReference type="SFLD" id="SFLDG01135">
    <property type="entry name" value="C1.5.6:_HAD__Beta-PGM__Phospha"/>
    <property type="match status" value="1"/>
</dbReference>